<dbReference type="OrthoDB" id="6401683at2"/>
<gene>
    <name evidence="1" type="ORF">D9R08_07160</name>
</gene>
<comment type="caution">
    <text evidence="1">The sequence shown here is derived from an EMBL/GenBank/DDBJ whole genome shotgun (WGS) entry which is preliminary data.</text>
</comment>
<dbReference type="EMBL" id="RCNT01000003">
    <property type="protein sequence ID" value="RMA42575.1"/>
    <property type="molecule type" value="Genomic_DNA"/>
</dbReference>
<dbReference type="NCBIfam" id="TIGR04141">
    <property type="entry name" value="TIGR04141 family sporadically distributed protein"/>
    <property type="match status" value="1"/>
</dbReference>
<reference evidence="1 2" key="1">
    <citation type="submission" date="2018-10" db="EMBL/GenBank/DDBJ databases">
        <authorList>
            <person name="Jung H.S."/>
            <person name="Jeon C.O."/>
        </authorList>
    </citation>
    <scope>NUCLEOTIDE SEQUENCE [LARGE SCALE GENOMIC DNA]</scope>
    <source>
        <strain evidence="1 2">MA-7-27</strain>
    </source>
</reference>
<sequence>MAQDLGLVLLDQTSITVPNVTRSGFEPCDLLDVPNKRFIHVKKSSRRSSILSHFFKQGSNSAQQFRKIDAAWSQLESLVRSAGYLAEADQLNVDPQQIRDGWTVEYWIADAQRKTGGFNIPFFSKITLRDEVSALRAMQYDVVLRFIDIPPDPIAT</sequence>
<proteinExistence type="predicted"/>
<dbReference type="InterPro" id="IPR026487">
    <property type="entry name" value="CHP04141"/>
</dbReference>
<accession>A0A3L9Y549</accession>
<dbReference type="Proteomes" id="UP000281343">
    <property type="component" value="Unassembled WGS sequence"/>
</dbReference>
<evidence type="ECO:0000313" key="2">
    <source>
        <dbReference type="Proteomes" id="UP000281343"/>
    </source>
</evidence>
<dbReference type="Pfam" id="PF19614">
    <property type="entry name" value="DUF6119"/>
    <property type="match status" value="1"/>
</dbReference>
<organism evidence="1 2">
    <name type="scientific">Rhodophyticola porphyridii</name>
    <dbReference type="NCBI Taxonomy" id="1852017"/>
    <lineage>
        <taxon>Bacteria</taxon>
        <taxon>Pseudomonadati</taxon>
        <taxon>Pseudomonadota</taxon>
        <taxon>Alphaproteobacteria</taxon>
        <taxon>Rhodobacterales</taxon>
        <taxon>Roseobacteraceae</taxon>
        <taxon>Rhodophyticola</taxon>
    </lineage>
</organism>
<name>A0A3L9Y549_9RHOB</name>
<evidence type="ECO:0000313" key="1">
    <source>
        <dbReference type="EMBL" id="RMA42575.1"/>
    </source>
</evidence>
<dbReference type="AlphaFoldDB" id="A0A3L9Y549"/>
<protein>
    <submittedName>
        <fullName evidence="1">Uncharacterized protein</fullName>
    </submittedName>
</protein>
<keyword evidence="2" id="KW-1185">Reference proteome</keyword>